<dbReference type="InterPro" id="IPR000531">
    <property type="entry name" value="Beta-barrel_TonB"/>
</dbReference>
<dbReference type="InterPro" id="IPR012910">
    <property type="entry name" value="Plug_dom"/>
</dbReference>
<comment type="similarity">
    <text evidence="2 10 11">Belongs to the TonB-dependent receptor family.</text>
</comment>
<comment type="caution">
    <text evidence="16">The sequence shown here is derived from an EMBL/GenBank/DDBJ whole genome shotgun (WGS) entry which is preliminary data.</text>
</comment>
<keyword evidence="17" id="KW-1185">Reference proteome</keyword>
<proteinExistence type="inferred from homology"/>
<evidence type="ECO:0000256" key="9">
    <source>
        <dbReference type="ARBA" id="ARBA00023237"/>
    </source>
</evidence>
<feature type="chain" id="PRO_5021360726" evidence="13">
    <location>
        <begin position="25"/>
        <end position="750"/>
    </location>
</feature>
<dbReference type="SUPFAM" id="SSF56935">
    <property type="entry name" value="Porins"/>
    <property type="match status" value="1"/>
</dbReference>
<feature type="region of interest" description="Disordered" evidence="12">
    <location>
        <begin position="240"/>
        <end position="259"/>
    </location>
</feature>
<dbReference type="Proteomes" id="UP000298681">
    <property type="component" value="Unassembled WGS sequence"/>
</dbReference>
<evidence type="ECO:0000256" key="8">
    <source>
        <dbReference type="ARBA" id="ARBA00023170"/>
    </source>
</evidence>
<keyword evidence="9 10" id="KW-0998">Cell outer membrane</keyword>
<comment type="subcellular location">
    <subcellularLocation>
        <location evidence="1 10">Cell outer membrane</location>
        <topology evidence="1 10">Multi-pass membrane protein</topology>
    </subcellularLocation>
</comment>
<accession>A0A4Z1R1G3</accession>
<feature type="domain" description="TonB-dependent receptor-like beta-barrel" evidence="14">
    <location>
        <begin position="281"/>
        <end position="705"/>
    </location>
</feature>
<keyword evidence="4 10" id="KW-1134">Transmembrane beta strand</keyword>
<dbReference type="NCBIfam" id="NF010051">
    <property type="entry name" value="PRK13528.1"/>
    <property type="match status" value="1"/>
</dbReference>
<evidence type="ECO:0000259" key="15">
    <source>
        <dbReference type="Pfam" id="PF07715"/>
    </source>
</evidence>
<dbReference type="CDD" id="cd01347">
    <property type="entry name" value="ligand_gated_channel"/>
    <property type="match status" value="1"/>
</dbReference>
<evidence type="ECO:0000259" key="14">
    <source>
        <dbReference type="Pfam" id="PF00593"/>
    </source>
</evidence>
<reference evidence="16 17" key="1">
    <citation type="submission" date="2019-01" db="EMBL/GenBank/DDBJ databases">
        <authorList>
            <person name="Zhang S."/>
        </authorList>
    </citation>
    <scope>NUCLEOTIDE SEQUENCE [LARGE SCALE GENOMIC DNA]</scope>
    <source>
        <strain evidence="16 17">1626</strain>
    </source>
</reference>
<dbReference type="GO" id="GO:0042931">
    <property type="term" value="F:enterobactin transmembrane transporter activity"/>
    <property type="evidence" value="ECO:0007669"/>
    <property type="project" value="TreeGrafter"/>
</dbReference>
<dbReference type="Pfam" id="PF07715">
    <property type="entry name" value="Plug"/>
    <property type="match status" value="1"/>
</dbReference>
<evidence type="ECO:0000256" key="11">
    <source>
        <dbReference type="RuleBase" id="RU003357"/>
    </source>
</evidence>
<dbReference type="InterPro" id="IPR058134">
    <property type="entry name" value="PirA/FepA/PfeA"/>
</dbReference>
<evidence type="ECO:0000313" key="16">
    <source>
        <dbReference type="EMBL" id="TKS53494.1"/>
    </source>
</evidence>
<dbReference type="PANTHER" id="PTHR30069">
    <property type="entry name" value="TONB-DEPENDENT OUTER MEMBRANE RECEPTOR"/>
    <property type="match status" value="1"/>
</dbReference>
<feature type="region of interest" description="Disordered" evidence="12">
    <location>
        <begin position="410"/>
        <end position="429"/>
    </location>
</feature>
<dbReference type="EMBL" id="SPUH01000001">
    <property type="protein sequence ID" value="TKS53494.1"/>
    <property type="molecule type" value="Genomic_DNA"/>
</dbReference>
<dbReference type="InterPro" id="IPR039426">
    <property type="entry name" value="TonB-dep_rcpt-like"/>
</dbReference>
<gene>
    <name evidence="16" type="ORF">E4582_01020</name>
</gene>
<dbReference type="InterPro" id="IPR036942">
    <property type="entry name" value="Beta-barrel_TonB_sf"/>
</dbReference>
<evidence type="ECO:0000313" key="17">
    <source>
        <dbReference type="Proteomes" id="UP000298681"/>
    </source>
</evidence>
<dbReference type="InterPro" id="IPR037066">
    <property type="entry name" value="Plug_dom_sf"/>
</dbReference>
<keyword evidence="7 10" id="KW-0472">Membrane</keyword>
<evidence type="ECO:0000256" key="12">
    <source>
        <dbReference type="SAM" id="MobiDB-lite"/>
    </source>
</evidence>
<dbReference type="AlphaFoldDB" id="A0A4Z1R1G3"/>
<dbReference type="Gene3D" id="2.40.170.20">
    <property type="entry name" value="TonB-dependent receptor, beta-barrel domain"/>
    <property type="match status" value="1"/>
</dbReference>
<evidence type="ECO:0000256" key="1">
    <source>
        <dbReference type="ARBA" id="ARBA00004571"/>
    </source>
</evidence>
<evidence type="ECO:0000256" key="2">
    <source>
        <dbReference type="ARBA" id="ARBA00009810"/>
    </source>
</evidence>
<keyword evidence="8 16" id="KW-0675">Receptor</keyword>
<evidence type="ECO:0000256" key="13">
    <source>
        <dbReference type="SAM" id="SignalP"/>
    </source>
</evidence>
<evidence type="ECO:0000256" key="6">
    <source>
        <dbReference type="ARBA" id="ARBA00023077"/>
    </source>
</evidence>
<dbReference type="PANTHER" id="PTHR30069:SF51">
    <property type="entry name" value="FERRIENTEROBACTIN RECEPTOR"/>
    <property type="match status" value="1"/>
</dbReference>
<dbReference type="RefSeq" id="WP_134672880.1">
    <property type="nucleotide sequence ID" value="NZ_SPUH01000001.1"/>
</dbReference>
<keyword evidence="13" id="KW-0732">Signal</keyword>
<keyword evidence="5 10" id="KW-0812">Transmembrane</keyword>
<sequence>MPRPRRVSLLASTVVLTLCGPLAAQDASPWAARPENSGADVRTFDTVHVTAEAIARQALGASTVLADDLERQPPRNDIAEFLRTLPGVNLTGNSTSGQRGNNRQIDIRGMGPDNTLILVDGIPVSSRNSVRYGWRGERDSRGDTGWVAPEQIERIEVLRGPAAARYGNGAAGGVVNIVTRAPTDAFSGSLNLYGSVPTHGVDGGSQRAGLQMGGPLSDRLSFRLSGNAGKADADDFDINRDHASRRTGSNAGTFPAGREGVRSRNASAKLLWELLPGQRIDFGAGFSRQGNIYTGDSQNTNRNAEVLKWIGAETNRSYRRTFDISHRGEYGDSTRSLVYAALEDTRNTRLLEGLAGGTEGIFIVDGGFGDIDLQTLTLHGEVNRTIIGDSVDHVVTLGAEWVDSRLEDTASGLKDRNPQPNVPVPPTTWDGRADARIASVFIEDNLYIGDRLTVTPTLRYDHHDRHGGNASPALNAAFGFLPGWTLRAGIARAYKAPNLYQSNAGYSLYSNGIGCWGGGGPCFLVGNDALGAETSINKELGVQFADGRMQAGLTWFHNDYRDKVEAGRVVVDRVRNVDVFRWDNVPRAVIEGLEGSVELPLGDALRWNTNVTWMLESENRTTGDALSTIPEYTVNTAFDWQAGERLSLLARATFYGEQVPQRLDYQGRPVTGSAADRMPPYALVGLSGRYRITDRVNVVIGVDNLLDKRIFRRGNASGVNLGTPNAIEGAGAWTYNEPGRAWFVSTHIGF</sequence>
<organism evidence="16 17">
    <name type="scientific">Luteimonas yindakuii</name>
    <dbReference type="NCBI Taxonomy" id="2565782"/>
    <lineage>
        <taxon>Bacteria</taxon>
        <taxon>Pseudomonadati</taxon>
        <taxon>Pseudomonadota</taxon>
        <taxon>Gammaproteobacteria</taxon>
        <taxon>Lysobacterales</taxon>
        <taxon>Lysobacteraceae</taxon>
        <taxon>Luteimonas</taxon>
    </lineage>
</organism>
<evidence type="ECO:0000256" key="5">
    <source>
        <dbReference type="ARBA" id="ARBA00022692"/>
    </source>
</evidence>
<dbReference type="GO" id="GO:0038023">
    <property type="term" value="F:signaling receptor activity"/>
    <property type="evidence" value="ECO:0007669"/>
    <property type="project" value="InterPro"/>
</dbReference>
<dbReference type="GO" id="GO:0044718">
    <property type="term" value="P:siderophore transmembrane transport"/>
    <property type="evidence" value="ECO:0007669"/>
    <property type="project" value="TreeGrafter"/>
</dbReference>
<keyword evidence="3 10" id="KW-0813">Transport</keyword>
<dbReference type="NCBIfam" id="NF010048">
    <property type="entry name" value="PRK13524.1"/>
    <property type="match status" value="1"/>
</dbReference>
<dbReference type="NCBIfam" id="TIGR01783">
    <property type="entry name" value="TonB-siderophor"/>
    <property type="match status" value="1"/>
</dbReference>
<keyword evidence="6 11" id="KW-0798">TonB box</keyword>
<dbReference type="GO" id="GO:0015344">
    <property type="term" value="F:siderophore uptake transmembrane transporter activity"/>
    <property type="evidence" value="ECO:0007669"/>
    <property type="project" value="TreeGrafter"/>
</dbReference>
<dbReference type="GO" id="GO:0042912">
    <property type="term" value="F:colicin transmembrane transporter activity"/>
    <property type="evidence" value="ECO:0007669"/>
    <property type="project" value="TreeGrafter"/>
</dbReference>
<feature type="domain" description="TonB-dependent receptor plug" evidence="15">
    <location>
        <begin position="61"/>
        <end position="174"/>
    </location>
</feature>
<dbReference type="Pfam" id="PF00593">
    <property type="entry name" value="TonB_dep_Rec_b-barrel"/>
    <property type="match status" value="1"/>
</dbReference>
<feature type="signal peptide" evidence="13">
    <location>
        <begin position="1"/>
        <end position="24"/>
    </location>
</feature>
<evidence type="ECO:0000256" key="4">
    <source>
        <dbReference type="ARBA" id="ARBA00022452"/>
    </source>
</evidence>
<dbReference type="Gene3D" id="2.170.130.10">
    <property type="entry name" value="TonB-dependent receptor, plug domain"/>
    <property type="match status" value="1"/>
</dbReference>
<protein>
    <submittedName>
        <fullName evidence="16">TonB-dependent siderophore receptor</fullName>
    </submittedName>
</protein>
<evidence type="ECO:0000256" key="3">
    <source>
        <dbReference type="ARBA" id="ARBA00022448"/>
    </source>
</evidence>
<evidence type="ECO:0000256" key="10">
    <source>
        <dbReference type="PROSITE-ProRule" id="PRU01360"/>
    </source>
</evidence>
<evidence type="ECO:0000256" key="7">
    <source>
        <dbReference type="ARBA" id="ARBA00023136"/>
    </source>
</evidence>
<dbReference type="GO" id="GO:0009279">
    <property type="term" value="C:cell outer membrane"/>
    <property type="evidence" value="ECO:0007669"/>
    <property type="project" value="UniProtKB-SubCell"/>
</dbReference>
<dbReference type="InterPro" id="IPR010105">
    <property type="entry name" value="TonB_sidphr_rcpt"/>
</dbReference>
<dbReference type="PROSITE" id="PS52016">
    <property type="entry name" value="TONB_DEPENDENT_REC_3"/>
    <property type="match status" value="1"/>
</dbReference>
<name>A0A4Z1R1G3_9GAMM</name>